<organism evidence="2 3">
    <name type="scientific">Arcobacter cloacae</name>
    <dbReference type="NCBI Taxonomy" id="1054034"/>
    <lineage>
        <taxon>Bacteria</taxon>
        <taxon>Pseudomonadati</taxon>
        <taxon>Campylobacterota</taxon>
        <taxon>Epsilonproteobacteria</taxon>
        <taxon>Campylobacterales</taxon>
        <taxon>Arcobacteraceae</taxon>
        <taxon>Arcobacter</taxon>
    </lineage>
</organism>
<evidence type="ECO:0000313" key="2">
    <source>
        <dbReference type="EMBL" id="RXJ83575.1"/>
    </source>
</evidence>
<evidence type="ECO:0000313" key="3">
    <source>
        <dbReference type="Proteomes" id="UP000290870"/>
    </source>
</evidence>
<dbReference type="AlphaFoldDB" id="A0A4V1LVC1"/>
<keyword evidence="1" id="KW-1133">Transmembrane helix</keyword>
<proteinExistence type="predicted"/>
<dbReference type="RefSeq" id="WP_128987015.1">
    <property type="nucleotide sequence ID" value="NZ_PDJZ01000010.1"/>
</dbReference>
<feature type="transmembrane region" description="Helical" evidence="1">
    <location>
        <begin position="45"/>
        <end position="66"/>
    </location>
</feature>
<dbReference type="Proteomes" id="UP000290870">
    <property type="component" value="Unassembled WGS sequence"/>
</dbReference>
<sequence length="80" mass="9601">MRRVYKVLENFVDKIFAKRVLVSVVKVTMVIIFIMAVTSGFKVDFLFNSLFICLLYIFLYVVNEFLKEEIEYLKKRYSNN</sequence>
<keyword evidence="1" id="KW-0472">Membrane</keyword>
<feature type="transmembrane region" description="Helical" evidence="1">
    <location>
        <begin position="20"/>
        <end position="39"/>
    </location>
</feature>
<name>A0A4V1LVC1_9BACT</name>
<evidence type="ECO:0000256" key="1">
    <source>
        <dbReference type="SAM" id="Phobius"/>
    </source>
</evidence>
<reference evidence="2 3" key="1">
    <citation type="submission" date="2017-10" db="EMBL/GenBank/DDBJ databases">
        <title>Genomics of the genus Arcobacter.</title>
        <authorList>
            <person name="Perez-Cataluna A."/>
            <person name="Figueras M.J."/>
        </authorList>
    </citation>
    <scope>NUCLEOTIDE SEQUENCE [LARGE SCALE GENOMIC DNA]</scope>
    <source>
        <strain evidence="2 3">F26</strain>
    </source>
</reference>
<comment type="caution">
    <text evidence="2">The sequence shown here is derived from an EMBL/GenBank/DDBJ whole genome shotgun (WGS) entry which is preliminary data.</text>
</comment>
<keyword evidence="1" id="KW-0812">Transmembrane</keyword>
<dbReference type="EMBL" id="PDJZ01000010">
    <property type="protein sequence ID" value="RXJ83575.1"/>
    <property type="molecule type" value="Genomic_DNA"/>
</dbReference>
<accession>A0A4V1LVC1</accession>
<gene>
    <name evidence="2" type="ORF">CRU90_09300</name>
</gene>
<protein>
    <submittedName>
        <fullName evidence="2">Uncharacterized protein</fullName>
    </submittedName>
</protein>